<protein>
    <recommendedName>
        <fullName evidence="3">DUF4351 domain-containing protein</fullName>
    </recommendedName>
</protein>
<organism evidence="1 2">
    <name type="scientific">Nonomuraea maheshkhaliensis</name>
    <dbReference type="NCBI Taxonomy" id="419590"/>
    <lineage>
        <taxon>Bacteria</taxon>
        <taxon>Bacillati</taxon>
        <taxon>Actinomycetota</taxon>
        <taxon>Actinomycetes</taxon>
        <taxon>Streptosporangiales</taxon>
        <taxon>Streptosporangiaceae</taxon>
        <taxon>Nonomuraea</taxon>
    </lineage>
</organism>
<evidence type="ECO:0008006" key="3">
    <source>
        <dbReference type="Google" id="ProtNLM"/>
    </source>
</evidence>
<evidence type="ECO:0000313" key="2">
    <source>
        <dbReference type="Proteomes" id="UP001500064"/>
    </source>
</evidence>
<evidence type="ECO:0000313" key="1">
    <source>
        <dbReference type="EMBL" id="GAA1688854.1"/>
    </source>
</evidence>
<gene>
    <name evidence="1" type="ORF">GCM10009733_101690</name>
</gene>
<keyword evidence="2" id="KW-1185">Reference proteome</keyword>
<dbReference type="Proteomes" id="UP001500064">
    <property type="component" value="Unassembled WGS sequence"/>
</dbReference>
<dbReference type="RefSeq" id="WP_346114406.1">
    <property type="nucleotide sequence ID" value="NZ_BAAAMU010000162.1"/>
</dbReference>
<reference evidence="2" key="1">
    <citation type="journal article" date="2019" name="Int. J. Syst. Evol. Microbiol.">
        <title>The Global Catalogue of Microorganisms (GCM) 10K type strain sequencing project: providing services to taxonomists for standard genome sequencing and annotation.</title>
        <authorList>
            <consortium name="The Broad Institute Genomics Platform"/>
            <consortium name="The Broad Institute Genome Sequencing Center for Infectious Disease"/>
            <person name="Wu L."/>
            <person name="Ma J."/>
        </authorList>
    </citation>
    <scope>NUCLEOTIDE SEQUENCE [LARGE SCALE GENOMIC DNA]</scope>
    <source>
        <strain evidence="2">JCM 13929</strain>
    </source>
</reference>
<proteinExistence type="predicted"/>
<comment type="caution">
    <text evidence="1">The sequence shown here is derived from an EMBL/GenBank/DDBJ whole genome shotgun (WGS) entry which is preliminary data.</text>
</comment>
<sequence>MTYPYQGAYAESLLAEGRAEGRAESRALGMAEALLKFLDIQGIAVPEEARERVLGCRDEAVLDDWLGRSVTAKSVEDVFG</sequence>
<dbReference type="EMBL" id="BAAAMU010000162">
    <property type="protein sequence ID" value="GAA1688854.1"/>
    <property type="molecule type" value="Genomic_DNA"/>
</dbReference>
<name>A0ABP4TIW4_9ACTN</name>
<accession>A0ABP4TIW4</accession>